<reference evidence="14" key="1">
    <citation type="journal article" date="2019" name="Int. J. Syst. Evol. Microbiol.">
        <title>The Global Catalogue of Microorganisms (GCM) 10K type strain sequencing project: providing services to taxonomists for standard genome sequencing and annotation.</title>
        <authorList>
            <consortium name="The Broad Institute Genomics Platform"/>
            <consortium name="The Broad Institute Genome Sequencing Center for Infectious Disease"/>
            <person name="Wu L."/>
            <person name="Ma J."/>
        </authorList>
    </citation>
    <scope>NUCLEOTIDE SEQUENCE [LARGE SCALE GENOMIC DNA]</scope>
    <source>
        <strain evidence="14">CCUG 46385</strain>
    </source>
</reference>
<evidence type="ECO:0000256" key="5">
    <source>
        <dbReference type="ARBA" id="ARBA00022960"/>
    </source>
</evidence>
<keyword evidence="5 10" id="KW-0133">Cell shape</keyword>
<feature type="binding site" evidence="10">
    <location>
        <position position="124"/>
    </location>
    <ligand>
        <name>UDP-N-acetyl-alpha-D-glucosamine</name>
        <dbReference type="ChEBI" id="CHEBI:57705"/>
    </ligand>
</feature>
<feature type="binding site" evidence="10">
    <location>
        <position position="296"/>
    </location>
    <ligand>
        <name>UDP-N-acetyl-alpha-D-glucosamine</name>
        <dbReference type="ChEBI" id="CHEBI:57705"/>
    </ligand>
</feature>
<feature type="binding site" evidence="10">
    <location>
        <position position="166"/>
    </location>
    <ligand>
        <name>UDP-N-acetyl-alpha-D-glucosamine</name>
        <dbReference type="ChEBI" id="CHEBI:57705"/>
    </ligand>
</feature>
<dbReference type="Gene3D" id="3.40.50.2000">
    <property type="entry name" value="Glycogen Phosphorylase B"/>
    <property type="match status" value="2"/>
</dbReference>
<gene>
    <name evidence="10 13" type="primary">murG</name>
    <name evidence="13" type="ORF">ACFO4R_09595</name>
</gene>
<evidence type="ECO:0000259" key="11">
    <source>
        <dbReference type="Pfam" id="PF03033"/>
    </source>
</evidence>
<keyword evidence="14" id="KW-1185">Reference proteome</keyword>
<sequence>MRVIVSGGGTGGHVYPALAIIEALKKKKPSLELLYIGTQRGIESEIVPVENHPFRTIEVRGFIRKLTLENIRRLYMAQKALKDCKSIMKEFRPDLVIGTGGYVCGPVLKAAHKYGAFCVIHEQNAYPGITNKLLSREMDLVFLGFEEAKERLKGSCPKIFVGNPVRRSIFDLSRQEARNKLGLSEDDKMLVSIGGSGGSESLNTAFAEMMPILLEKGIRFLHTTGKMHYEKFREAVAELVLGRNQEYKSYESNVPLYLAAADLVICSAGATTLAEVNAMGRAAIVIPKAYTAENHQEYNARAIKENGAGDYILEKDLNPRLLQEKIESILNDEALRYRMEECSRKMYPQDPAREIVQAMLEAYGNQKR</sequence>
<comment type="function">
    <text evidence="10">Cell wall formation. Catalyzes the transfer of a GlcNAc subunit on undecaprenyl-pyrophosphoryl-MurNAc-pentapeptide (lipid intermediate I) to form undecaprenyl-pyrophosphoryl-MurNAc-(pentapeptide)GlcNAc (lipid intermediate II).</text>
</comment>
<keyword evidence="1 10" id="KW-1003">Cell membrane</keyword>
<dbReference type="Pfam" id="PF03033">
    <property type="entry name" value="Glyco_transf_28"/>
    <property type="match status" value="1"/>
</dbReference>
<dbReference type="GO" id="GO:0016757">
    <property type="term" value="F:glycosyltransferase activity"/>
    <property type="evidence" value="ECO:0007669"/>
    <property type="project" value="UniProtKB-KW"/>
</dbReference>
<evidence type="ECO:0000313" key="13">
    <source>
        <dbReference type="EMBL" id="MFC4805334.1"/>
    </source>
</evidence>
<dbReference type="InterPro" id="IPR007235">
    <property type="entry name" value="Glyco_trans_28_C"/>
</dbReference>
<dbReference type="PANTHER" id="PTHR21015:SF22">
    <property type="entry name" value="GLYCOSYLTRANSFERASE"/>
    <property type="match status" value="1"/>
</dbReference>
<comment type="caution">
    <text evidence="10">Lacks conserved residue(s) required for the propagation of feature annotation.</text>
</comment>
<feature type="domain" description="Glycosyl transferase family 28 C-terminal" evidence="12">
    <location>
        <begin position="193"/>
        <end position="344"/>
    </location>
</feature>
<organism evidence="13 14">
    <name type="scientific">Filifactor villosus</name>
    <dbReference type="NCBI Taxonomy" id="29374"/>
    <lineage>
        <taxon>Bacteria</taxon>
        <taxon>Bacillati</taxon>
        <taxon>Bacillota</taxon>
        <taxon>Clostridia</taxon>
        <taxon>Peptostreptococcales</taxon>
        <taxon>Filifactoraceae</taxon>
        <taxon>Filifactor</taxon>
    </lineage>
</organism>
<dbReference type="InterPro" id="IPR004276">
    <property type="entry name" value="GlycoTrans_28_N"/>
</dbReference>
<evidence type="ECO:0000256" key="9">
    <source>
        <dbReference type="ARBA" id="ARBA00023316"/>
    </source>
</evidence>
<evidence type="ECO:0000259" key="12">
    <source>
        <dbReference type="Pfam" id="PF04101"/>
    </source>
</evidence>
<dbReference type="Pfam" id="PF04101">
    <property type="entry name" value="Glyco_tran_28_C"/>
    <property type="match status" value="1"/>
</dbReference>
<evidence type="ECO:0000256" key="10">
    <source>
        <dbReference type="HAMAP-Rule" id="MF_00033"/>
    </source>
</evidence>
<evidence type="ECO:0000256" key="8">
    <source>
        <dbReference type="ARBA" id="ARBA00023306"/>
    </source>
</evidence>
<dbReference type="Proteomes" id="UP001595916">
    <property type="component" value="Unassembled WGS sequence"/>
</dbReference>
<comment type="similarity">
    <text evidence="10">Belongs to the glycosyltransferase 28 family. MurG subfamily.</text>
</comment>
<evidence type="ECO:0000256" key="6">
    <source>
        <dbReference type="ARBA" id="ARBA00022984"/>
    </source>
</evidence>
<feature type="binding site" evidence="10">
    <location>
        <position position="196"/>
    </location>
    <ligand>
        <name>UDP-N-acetyl-alpha-D-glucosamine</name>
        <dbReference type="ChEBI" id="CHEBI:57705"/>
    </ligand>
</feature>
<evidence type="ECO:0000256" key="3">
    <source>
        <dbReference type="ARBA" id="ARBA00022676"/>
    </source>
</evidence>
<dbReference type="InterPro" id="IPR006009">
    <property type="entry name" value="GlcNAc_MurG"/>
</dbReference>
<keyword evidence="2 10" id="KW-0132">Cell division</keyword>
<dbReference type="NCBIfam" id="TIGR01133">
    <property type="entry name" value="murG"/>
    <property type="match status" value="1"/>
</dbReference>
<dbReference type="SUPFAM" id="SSF53756">
    <property type="entry name" value="UDP-Glycosyltransferase/glycogen phosphorylase"/>
    <property type="match status" value="1"/>
</dbReference>
<comment type="subcellular location">
    <subcellularLocation>
        <location evidence="10">Cell membrane</location>
        <topology evidence="10">Peripheral membrane protein</topology>
        <orientation evidence="10">Cytoplasmic side</orientation>
    </subcellularLocation>
</comment>
<evidence type="ECO:0000313" key="14">
    <source>
        <dbReference type="Proteomes" id="UP001595916"/>
    </source>
</evidence>
<dbReference type="EC" id="2.4.1.227" evidence="10"/>
<feature type="domain" description="Glycosyltransferase family 28 N-terminal" evidence="11">
    <location>
        <begin position="3"/>
        <end position="141"/>
    </location>
</feature>
<keyword evidence="8 10" id="KW-0131">Cell cycle</keyword>
<keyword evidence="4 10" id="KW-0808">Transferase</keyword>
<dbReference type="CDD" id="cd03785">
    <property type="entry name" value="GT28_MurG"/>
    <property type="match status" value="1"/>
</dbReference>
<comment type="catalytic activity">
    <reaction evidence="10">
        <text>di-trans,octa-cis-undecaprenyl diphospho-N-acetyl-alpha-D-muramoyl-L-alanyl-D-glutamyl-meso-2,6-diaminopimeloyl-D-alanyl-D-alanine + UDP-N-acetyl-alpha-D-glucosamine = di-trans,octa-cis-undecaprenyl diphospho-[N-acetyl-alpha-D-glucosaminyl-(1-&gt;4)]-N-acetyl-alpha-D-muramoyl-L-alanyl-D-glutamyl-meso-2,6-diaminopimeloyl-D-alanyl-D-alanine + UDP + H(+)</text>
        <dbReference type="Rhea" id="RHEA:31227"/>
        <dbReference type="ChEBI" id="CHEBI:15378"/>
        <dbReference type="ChEBI" id="CHEBI:57705"/>
        <dbReference type="ChEBI" id="CHEBI:58223"/>
        <dbReference type="ChEBI" id="CHEBI:61387"/>
        <dbReference type="ChEBI" id="CHEBI:61388"/>
        <dbReference type="EC" id="2.4.1.227"/>
    </reaction>
</comment>
<keyword evidence="9 10" id="KW-0961">Cell wall biogenesis/degradation</keyword>
<dbReference type="RefSeq" id="WP_379788887.1">
    <property type="nucleotide sequence ID" value="NZ_JBHSHL010000045.1"/>
</dbReference>
<proteinExistence type="inferred from homology"/>
<evidence type="ECO:0000256" key="7">
    <source>
        <dbReference type="ARBA" id="ARBA00023136"/>
    </source>
</evidence>
<comment type="pathway">
    <text evidence="10">Cell wall biogenesis; peptidoglycan biosynthesis.</text>
</comment>
<dbReference type="PANTHER" id="PTHR21015">
    <property type="entry name" value="UDP-N-ACETYLGLUCOSAMINE--N-ACETYLMURAMYL-(PENTAPEPTIDE) PYROPHOSPHORYL-UNDECAPRENOL N-ACETYLGLUCOSAMINE TRANSFERASE 1"/>
    <property type="match status" value="1"/>
</dbReference>
<dbReference type="EMBL" id="JBHSHL010000045">
    <property type="protein sequence ID" value="MFC4805334.1"/>
    <property type="molecule type" value="Genomic_DNA"/>
</dbReference>
<keyword evidence="7 10" id="KW-0472">Membrane</keyword>
<name>A0ABV9QS63_9FIRM</name>
<dbReference type="HAMAP" id="MF_00033">
    <property type="entry name" value="MurG"/>
    <property type="match status" value="1"/>
</dbReference>
<evidence type="ECO:0000256" key="1">
    <source>
        <dbReference type="ARBA" id="ARBA00022475"/>
    </source>
</evidence>
<feature type="binding site" evidence="10">
    <location>
        <begin position="10"/>
        <end position="12"/>
    </location>
    <ligand>
        <name>UDP-N-acetyl-alpha-D-glucosamine</name>
        <dbReference type="ChEBI" id="CHEBI:57705"/>
    </ligand>
</feature>
<keyword evidence="6 10" id="KW-0573">Peptidoglycan synthesis</keyword>
<accession>A0ABV9QS63</accession>
<protein>
    <recommendedName>
        <fullName evidence="10">UDP-N-acetylglucosamine--N-acetylmuramyl-(pentapeptide) pyrophosphoryl-undecaprenol N-acetylglucosamine transferase</fullName>
        <ecNumber evidence="10">2.4.1.227</ecNumber>
    </recommendedName>
    <alternativeName>
        <fullName evidence="10">Undecaprenyl-PP-MurNAc-pentapeptide-UDPGlcNAc GlcNAc transferase</fullName>
    </alternativeName>
</protein>
<evidence type="ECO:0000256" key="2">
    <source>
        <dbReference type="ARBA" id="ARBA00022618"/>
    </source>
</evidence>
<keyword evidence="3 10" id="KW-0328">Glycosyltransferase</keyword>
<comment type="caution">
    <text evidence="13">The sequence shown here is derived from an EMBL/GenBank/DDBJ whole genome shotgun (WGS) entry which is preliminary data.</text>
</comment>
<evidence type="ECO:0000256" key="4">
    <source>
        <dbReference type="ARBA" id="ARBA00022679"/>
    </source>
</evidence>